<evidence type="ECO:0000256" key="3">
    <source>
        <dbReference type="ARBA" id="ARBA00022679"/>
    </source>
</evidence>
<dbReference type="Pfam" id="PF05023">
    <property type="entry name" value="Phytochelatin"/>
    <property type="match status" value="1"/>
</dbReference>
<dbReference type="SUPFAM" id="SSF54001">
    <property type="entry name" value="Cysteine proteinases"/>
    <property type="match status" value="1"/>
</dbReference>
<evidence type="ECO:0000259" key="5">
    <source>
        <dbReference type="PROSITE" id="PS51443"/>
    </source>
</evidence>
<keyword evidence="7" id="KW-1185">Reference proteome</keyword>
<gene>
    <name evidence="6" type="ORF">RRG08_038588</name>
</gene>
<dbReference type="InterPro" id="IPR038156">
    <property type="entry name" value="PCS_N_sf"/>
</dbReference>
<dbReference type="PROSITE" id="PS51443">
    <property type="entry name" value="PCS"/>
    <property type="match status" value="1"/>
</dbReference>
<sequence>MLDCCIPLETAQKEGVNMAQLYCLAKSNGLHPHAVNGKDLTLDRLRQEVKHVTKREDVVFIANYGRSMLGQTGDGHFSPIAGYHENRDLVLILDTARYKYPPHWVSLEALLDGMKDIDLNTGKPRGYIKLTVANDQTSPPPPPTLSELQMGSKMDDSLSQLLTTAKPFDAFLPKKIGGVDSTLEKPNVTGLQLFPYIINKLLIVVMSCDTALQGSKQERIILLRKVSSSTDNTPKPRATRLRLLGLN</sequence>
<keyword evidence="4" id="KW-0479">Metal-binding</keyword>
<organism evidence="6 7">
    <name type="scientific">Elysia crispata</name>
    <name type="common">lettuce slug</name>
    <dbReference type="NCBI Taxonomy" id="231223"/>
    <lineage>
        <taxon>Eukaryota</taxon>
        <taxon>Metazoa</taxon>
        <taxon>Spiralia</taxon>
        <taxon>Lophotrochozoa</taxon>
        <taxon>Mollusca</taxon>
        <taxon>Gastropoda</taxon>
        <taxon>Heterobranchia</taxon>
        <taxon>Euthyneura</taxon>
        <taxon>Panpulmonata</taxon>
        <taxon>Sacoglossa</taxon>
        <taxon>Placobranchoidea</taxon>
        <taxon>Plakobranchidae</taxon>
        <taxon>Elysia</taxon>
    </lineage>
</organism>
<dbReference type="Proteomes" id="UP001283361">
    <property type="component" value="Unassembled WGS sequence"/>
</dbReference>
<dbReference type="PANTHER" id="PTHR33447:SF2">
    <property type="entry name" value="GLUTATHIONE GAMMA-GLUTAMYLCYSTEINYLTRANSFERASE"/>
    <property type="match status" value="1"/>
</dbReference>
<comment type="caution">
    <text evidence="6">The sequence shown here is derived from an EMBL/GenBank/DDBJ whole genome shotgun (WGS) entry which is preliminary data.</text>
</comment>
<accession>A0AAE1ASJ4</accession>
<dbReference type="AlphaFoldDB" id="A0AAE1ASJ4"/>
<dbReference type="EMBL" id="JAWDGP010001281">
    <property type="protein sequence ID" value="KAK3793083.1"/>
    <property type="molecule type" value="Genomic_DNA"/>
</dbReference>
<dbReference type="GO" id="GO:0010273">
    <property type="term" value="P:detoxification of copper ion"/>
    <property type="evidence" value="ECO:0007669"/>
    <property type="project" value="TreeGrafter"/>
</dbReference>
<protein>
    <recommendedName>
        <fullName evidence="1">glutathione gamma-glutamylcysteinyltransferase</fullName>
        <ecNumber evidence="1">2.3.2.15</ecNumber>
    </recommendedName>
</protein>
<dbReference type="InterPro" id="IPR040409">
    <property type="entry name" value="PCS-like"/>
</dbReference>
<feature type="domain" description="Peptidase C83" evidence="5">
    <location>
        <begin position="1"/>
        <end position="135"/>
    </location>
</feature>
<keyword evidence="2" id="KW-0104">Cadmium</keyword>
<dbReference type="GO" id="GO:0046872">
    <property type="term" value="F:metal ion binding"/>
    <property type="evidence" value="ECO:0007669"/>
    <property type="project" value="UniProtKB-KW"/>
</dbReference>
<evidence type="ECO:0000256" key="4">
    <source>
        <dbReference type="ARBA" id="ARBA00022723"/>
    </source>
</evidence>
<dbReference type="PANTHER" id="PTHR33447">
    <property type="entry name" value="GLUTATHIONE GAMMA-GLUTAMYLCYSTEINYLTRANSFERASE"/>
    <property type="match status" value="1"/>
</dbReference>
<dbReference type="GO" id="GO:0016756">
    <property type="term" value="F:glutathione gamma-glutamylcysteinyltransferase activity"/>
    <property type="evidence" value="ECO:0007669"/>
    <property type="project" value="UniProtKB-EC"/>
</dbReference>
<evidence type="ECO:0000313" key="7">
    <source>
        <dbReference type="Proteomes" id="UP001283361"/>
    </source>
</evidence>
<dbReference type="Gene3D" id="3.90.70.30">
    <property type="entry name" value="Phytochelatin synthase, N-terminal domain"/>
    <property type="match status" value="1"/>
</dbReference>
<evidence type="ECO:0000313" key="6">
    <source>
        <dbReference type="EMBL" id="KAK3793083.1"/>
    </source>
</evidence>
<dbReference type="GO" id="GO:0098849">
    <property type="term" value="P:cellular detoxification of cadmium ion"/>
    <property type="evidence" value="ECO:0007669"/>
    <property type="project" value="TreeGrafter"/>
</dbReference>
<dbReference type="InterPro" id="IPR038765">
    <property type="entry name" value="Papain-like_cys_pep_sf"/>
</dbReference>
<dbReference type="EC" id="2.3.2.15" evidence="1"/>
<proteinExistence type="predicted"/>
<name>A0AAE1ASJ4_9GAST</name>
<keyword evidence="3" id="KW-0808">Transferase</keyword>
<evidence type="ECO:0000256" key="1">
    <source>
        <dbReference type="ARBA" id="ARBA00012468"/>
    </source>
</evidence>
<dbReference type="InterPro" id="IPR007719">
    <property type="entry name" value="PCS_N"/>
</dbReference>
<dbReference type="GO" id="GO:0046938">
    <property type="term" value="P:phytochelatin biosynthetic process"/>
    <property type="evidence" value="ECO:0007669"/>
    <property type="project" value="InterPro"/>
</dbReference>
<reference evidence="6" key="1">
    <citation type="journal article" date="2023" name="G3 (Bethesda)">
        <title>A reference genome for the long-term kleptoplast-retaining sea slug Elysia crispata morphotype clarki.</title>
        <authorList>
            <person name="Eastman K.E."/>
            <person name="Pendleton A.L."/>
            <person name="Shaikh M.A."/>
            <person name="Suttiyut T."/>
            <person name="Ogas R."/>
            <person name="Tomko P."/>
            <person name="Gavelis G."/>
            <person name="Widhalm J.R."/>
            <person name="Wisecaver J.H."/>
        </authorList>
    </citation>
    <scope>NUCLEOTIDE SEQUENCE</scope>
    <source>
        <strain evidence="6">ECLA1</strain>
    </source>
</reference>
<evidence type="ECO:0000256" key="2">
    <source>
        <dbReference type="ARBA" id="ARBA00022539"/>
    </source>
</evidence>